<dbReference type="Proteomes" id="UP000488956">
    <property type="component" value="Unassembled WGS sequence"/>
</dbReference>
<evidence type="ECO:0000313" key="8">
    <source>
        <dbReference type="Proteomes" id="UP000437068"/>
    </source>
</evidence>
<feature type="region of interest" description="Disordered" evidence="1">
    <location>
        <begin position="30"/>
        <end position="86"/>
    </location>
</feature>
<comment type="caution">
    <text evidence="3">The sequence shown here is derived from an EMBL/GenBank/DDBJ whole genome shotgun (WGS) entry which is preliminary data.</text>
</comment>
<evidence type="ECO:0000313" key="5">
    <source>
        <dbReference type="EMBL" id="KAE9226389.1"/>
    </source>
</evidence>
<dbReference type="Proteomes" id="UP000476176">
    <property type="component" value="Unassembled WGS sequence"/>
</dbReference>
<accession>A0A6A3EK16</accession>
<proteinExistence type="predicted"/>
<evidence type="ECO:0000313" key="6">
    <source>
        <dbReference type="EMBL" id="KAE9306757.1"/>
    </source>
</evidence>
<evidence type="ECO:0000313" key="4">
    <source>
        <dbReference type="EMBL" id="KAE9110607.1"/>
    </source>
</evidence>
<feature type="compositionally biased region" description="Basic residues" evidence="1">
    <location>
        <begin position="76"/>
        <end position="86"/>
    </location>
</feature>
<feature type="signal peptide" evidence="2">
    <location>
        <begin position="1"/>
        <end position="19"/>
    </location>
</feature>
<evidence type="ECO:0000313" key="3">
    <source>
        <dbReference type="EMBL" id="KAE8933819.1"/>
    </source>
</evidence>
<evidence type="ECO:0000256" key="2">
    <source>
        <dbReference type="SAM" id="SignalP"/>
    </source>
</evidence>
<evidence type="ECO:0000313" key="9">
    <source>
        <dbReference type="Proteomes" id="UP000476176"/>
    </source>
</evidence>
<gene>
    <name evidence="6" type="ORF">PF001_g11955</name>
    <name evidence="5" type="ORF">PF004_g11655</name>
    <name evidence="3" type="ORF">PF009_g16178</name>
    <name evidence="4" type="ORF">PF010_g11100</name>
</gene>
<keyword evidence="2" id="KW-0732">Signal</keyword>
<evidence type="ECO:0000313" key="7">
    <source>
        <dbReference type="Proteomes" id="UP000429523"/>
    </source>
</evidence>
<protein>
    <recommendedName>
        <fullName evidence="11">Secreted protein</fullName>
    </recommendedName>
</protein>
<evidence type="ECO:0000256" key="1">
    <source>
        <dbReference type="SAM" id="MobiDB-lite"/>
    </source>
</evidence>
<sequence length="86" mass="9292">MMNVATVWAVCSFTQLATAYRVSYSTAAMTYRSPPSATGNGPATSSAHRSSTAPPRKLRNGGITSRGFALREPHSGHPRIQRRTSR</sequence>
<dbReference type="EMBL" id="QXGC01000645">
    <property type="protein sequence ID" value="KAE9226389.1"/>
    <property type="molecule type" value="Genomic_DNA"/>
</dbReference>
<feature type="compositionally biased region" description="Polar residues" evidence="1">
    <location>
        <begin position="30"/>
        <end position="53"/>
    </location>
</feature>
<dbReference type="EMBL" id="QXGE01000652">
    <property type="protein sequence ID" value="KAE9306757.1"/>
    <property type="molecule type" value="Genomic_DNA"/>
</dbReference>
<organism evidence="3 7">
    <name type="scientific">Phytophthora fragariae</name>
    <dbReference type="NCBI Taxonomy" id="53985"/>
    <lineage>
        <taxon>Eukaryota</taxon>
        <taxon>Sar</taxon>
        <taxon>Stramenopiles</taxon>
        <taxon>Oomycota</taxon>
        <taxon>Peronosporomycetes</taxon>
        <taxon>Peronosporales</taxon>
        <taxon>Peronosporaceae</taxon>
        <taxon>Phytophthora</taxon>
    </lineage>
</organism>
<feature type="chain" id="PRO_5036379386" description="Secreted protein" evidence="2">
    <location>
        <begin position="20"/>
        <end position="86"/>
    </location>
</feature>
<dbReference type="Proteomes" id="UP000429523">
    <property type="component" value="Unassembled WGS sequence"/>
</dbReference>
<evidence type="ECO:0008006" key="11">
    <source>
        <dbReference type="Google" id="ProtNLM"/>
    </source>
</evidence>
<dbReference type="Proteomes" id="UP000437068">
    <property type="component" value="Unassembled WGS sequence"/>
</dbReference>
<dbReference type="AlphaFoldDB" id="A0A6A3EK16"/>
<evidence type="ECO:0000313" key="10">
    <source>
        <dbReference type="Proteomes" id="UP000488956"/>
    </source>
</evidence>
<name>A0A6A3EK16_9STRA</name>
<dbReference type="EMBL" id="QXGF01000972">
    <property type="protein sequence ID" value="KAE8933819.1"/>
    <property type="molecule type" value="Genomic_DNA"/>
</dbReference>
<reference evidence="7 8" key="1">
    <citation type="submission" date="2018-08" db="EMBL/GenBank/DDBJ databases">
        <title>Genomic investigation of the strawberry pathogen Phytophthora fragariae indicates pathogenicity is determined by transcriptional variation in three key races.</title>
        <authorList>
            <person name="Adams T.M."/>
            <person name="Armitage A.D."/>
            <person name="Sobczyk M.K."/>
            <person name="Bates H.J."/>
            <person name="Dunwell J.M."/>
            <person name="Nellist C.F."/>
            <person name="Harrison R.J."/>
        </authorList>
    </citation>
    <scope>NUCLEOTIDE SEQUENCE [LARGE SCALE GENOMIC DNA]</scope>
    <source>
        <strain evidence="6 8">A4</strain>
        <strain evidence="5 9">BC-23</strain>
        <strain evidence="3 7">NOV-9</strain>
        <strain evidence="4 10">ONT-3</strain>
    </source>
</reference>
<dbReference type="EMBL" id="QXFX01000580">
    <property type="protein sequence ID" value="KAE9110607.1"/>
    <property type="molecule type" value="Genomic_DNA"/>
</dbReference>